<reference evidence="2 3" key="1">
    <citation type="journal article" date="2019" name="Int. J. Syst. Evol. Microbiol.">
        <title>The Global Catalogue of Microorganisms (GCM) 10K type strain sequencing project: providing services to taxonomists for standard genome sequencing and annotation.</title>
        <authorList>
            <consortium name="The Broad Institute Genomics Platform"/>
            <consortium name="The Broad Institute Genome Sequencing Center for Infectious Disease"/>
            <person name="Wu L."/>
            <person name="Ma J."/>
        </authorList>
    </citation>
    <scope>NUCLEOTIDE SEQUENCE [LARGE SCALE GENOMIC DNA]</scope>
    <source>
        <strain evidence="2 3">JCM 16242</strain>
    </source>
</reference>
<organism evidence="2 3">
    <name type="scientific">Rhodanobacter caeni</name>
    <dbReference type="NCBI Taxonomy" id="657654"/>
    <lineage>
        <taxon>Bacteria</taxon>
        <taxon>Pseudomonadati</taxon>
        <taxon>Pseudomonadota</taxon>
        <taxon>Gammaproteobacteria</taxon>
        <taxon>Lysobacterales</taxon>
        <taxon>Rhodanobacteraceae</taxon>
        <taxon>Rhodanobacter</taxon>
    </lineage>
</organism>
<feature type="transmembrane region" description="Helical" evidence="1">
    <location>
        <begin position="452"/>
        <end position="471"/>
    </location>
</feature>
<keyword evidence="3" id="KW-1185">Reference proteome</keyword>
<feature type="transmembrane region" description="Helical" evidence="1">
    <location>
        <begin position="167"/>
        <end position="185"/>
    </location>
</feature>
<feature type="transmembrane region" description="Helical" evidence="1">
    <location>
        <begin position="86"/>
        <end position="108"/>
    </location>
</feature>
<evidence type="ECO:0000313" key="3">
    <source>
        <dbReference type="Proteomes" id="UP001500657"/>
    </source>
</evidence>
<gene>
    <name evidence="2" type="ORF">GCM10009126_11810</name>
</gene>
<keyword evidence="1" id="KW-0812">Transmembrane</keyword>
<evidence type="ECO:0008006" key="4">
    <source>
        <dbReference type="Google" id="ProtNLM"/>
    </source>
</evidence>
<feature type="transmembrane region" description="Helical" evidence="1">
    <location>
        <begin position="137"/>
        <end position="155"/>
    </location>
</feature>
<feature type="transmembrane region" description="Helical" evidence="1">
    <location>
        <begin position="264"/>
        <end position="285"/>
    </location>
</feature>
<keyword evidence="1" id="KW-1133">Transmembrane helix</keyword>
<feature type="transmembrane region" description="Helical" evidence="1">
    <location>
        <begin position="291"/>
        <end position="323"/>
    </location>
</feature>
<protein>
    <recommendedName>
        <fullName evidence="4">ABC transporter permease</fullName>
    </recommendedName>
</protein>
<sequence length="489" mass="52860">MSALQILRIPWYAMHRSLRWLMLFVFLTSGAGGIASGSLLSDKPGGWKPSLLIFCIGQMFLWVSSMTAALRLAIATRQWRVPGIQSQLLCSLLLYVALSVSVPSAWLAMHGAPIGPPAMLLFLCACAGLVFATLPGYLMALVGFLPGLFAALPAYHVLPDVSDPSTALPVGLVALALLLISGWRAQRLLLSDVSRAPKWSSPLALHVGSPWSKREVQQLRLRPNWLSVTPDIAHAGPSQPDKAIRLVLGGLYVPQTWKGYGKKAATLIITIGLPLFLFALVQMLVDRNTVAVAAFLGGALSGGTGTLLMMAGPLIGFVSVFVVRMRWQRTSAELPLLALLPRLGDARGTRSALLHAGLGVPLLMHALVALLAGVAVLFWQTHVREYSFFLLAQFGMATITGALVVNIFGGRALALWSSTLLLGLGWVLTMFSLTLPMLAWRLDHPVAWAGELLLPLALAWLLLVLAMLWLARRGWHGLRQLPHVFMASQ</sequence>
<name>A0ABN0UES5_9GAMM</name>
<proteinExistence type="predicted"/>
<feature type="transmembrane region" description="Helical" evidence="1">
    <location>
        <begin position="420"/>
        <end position="440"/>
    </location>
</feature>
<dbReference type="Proteomes" id="UP001500657">
    <property type="component" value="Unassembled WGS sequence"/>
</dbReference>
<comment type="caution">
    <text evidence="2">The sequence shown here is derived from an EMBL/GenBank/DDBJ whole genome shotgun (WGS) entry which is preliminary data.</text>
</comment>
<feature type="transmembrane region" description="Helical" evidence="1">
    <location>
        <begin position="20"/>
        <end position="39"/>
    </location>
</feature>
<dbReference type="RefSeq" id="WP_343881175.1">
    <property type="nucleotide sequence ID" value="NZ_BAAAFO010000002.1"/>
</dbReference>
<dbReference type="EMBL" id="BAAAFO010000002">
    <property type="protein sequence ID" value="GAA0247947.1"/>
    <property type="molecule type" value="Genomic_DNA"/>
</dbReference>
<feature type="transmembrane region" description="Helical" evidence="1">
    <location>
        <begin position="51"/>
        <end position="74"/>
    </location>
</feature>
<evidence type="ECO:0000256" key="1">
    <source>
        <dbReference type="SAM" id="Phobius"/>
    </source>
</evidence>
<accession>A0ABN0UES5</accession>
<feature type="transmembrane region" description="Helical" evidence="1">
    <location>
        <begin position="386"/>
        <end position="408"/>
    </location>
</feature>
<evidence type="ECO:0000313" key="2">
    <source>
        <dbReference type="EMBL" id="GAA0247947.1"/>
    </source>
</evidence>
<feature type="transmembrane region" description="Helical" evidence="1">
    <location>
        <begin position="352"/>
        <end position="380"/>
    </location>
</feature>
<keyword evidence="1" id="KW-0472">Membrane</keyword>
<feature type="transmembrane region" description="Helical" evidence="1">
    <location>
        <begin position="114"/>
        <end position="132"/>
    </location>
</feature>